<dbReference type="Gene3D" id="3.10.450.50">
    <property type="match status" value="1"/>
</dbReference>
<dbReference type="InterPro" id="IPR052704">
    <property type="entry name" value="ECF_Sigma-70_Domain"/>
</dbReference>
<evidence type="ECO:0000259" key="9">
    <source>
        <dbReference type="Pfam" id="PF08281"/>
    </source>
</evidence>
<comment type="caution">
    <text evidence="10">The sequence shown here is derived from an EMBL/GenBank/DDBJ whole genome shotgun (WGS) entry which is preliminary data.</text>
</comment>
<dbReference type="InterPro" id="IPR032710">
    <property type="entry name" value="NTF2-like_dom_sf"/>
</dbReference>
<evidence type="ECO:0000256" key="5">
    <source>
        <dbReference type="ARBA" id="ARBA00023125"/>
    </source>
</evidence>
<evidence type="ECO:0000256" key="1">
    <source>
        <dbReference type="ARBA" id="ARBA00010641"/>
    </source>
</evidence>
<organism evidence="10 11">
    <name type="scientific">Nocardia mexicana</name>
    <dbReference type="NCBI Taxonomy" id="279262"/>
    <lineage>
        <taxon>Bacteria</taxon>
        <taxon>Bacillati</taxon>
        <taxon>Actinomycetota</taxon>
        <taxon>Actinomycetes</taxon>
        <taxon>Mycobacteriales</taxon>
        <taxon>Nocardiaceae</taxon>
        <taxon>Nocardia</taxon>
    </lineage>
</organism>
<dbReference type="NCBIfam" id="TIGR02957">
    <property type="entry name" value="SigX4"/>
    <property type="match status" value="1"/>
</dbReference>
<feature type="domain" description="RNA polymerase sigma factor 70 region 4 type 2" evidence="9">
    <location>
        <begin position="153"/>
        <end position="204"/>
    </location>
</feature>
<keyword evidence="11" id="KW-1185">Reference proteome</keyword>
<dbReference type="EMBL" id="QQAZ01000027">
    <property type="protein sequence ID" value="RDI42392.1"/>
    <property type="molecule type" value="Genomic_DNA"/>
</dbReference>
<dbReference type="GO" id="GO:0003677">
    <property type="term" value="F:DNA binding"/>
    <property type="evidence" value="ECO:0007669"/>
    <property type="project" value="UniProtKB-KW"/>
</dbReference>
<dbReference type="InterPro" id="IPR013249">
    <property type="entry name" value="RNA_pol_sigma70_r4_t2"/>
</dbReference>
<dbReference type="PANTHER" id="PTHR30173:SF36">
    <property type="entry name" value="ECF RNA POLYMERASE SIGMA FACTOR SIGJ"/>
    <property type="match status" value="1"/>
</dbReference>
<dbReference type="SUPFAM" id="SSF88659">
    <property type="entry name" value="Sigma3 and sigma4 domains of RNA polymerase sigma factors"/>
    <property type="match status" value="1"/>
</dbReference>
<dbReference type="GO" id="GO:0016987">
    <property type="term" value="F:sigma factor activity"/>
    <property type="evidence" value="ECO:0007669"/>
    <property type="project" value="UniProtKB-KW"/>
</dbReference>
<dbReference type="InterPro" id="IPR007627">
    <property type="entry name" value="RNA_pol_sigma70_r2"/>
</dbReference>
<feature type="domain" description="RNA polymerase sigma-70 region 2" evidence="8">
    <location>
        <begin position="54"/>
        <end position="117"/>
    </location>
</feature>
<dbReference type="InterPro" id="IPR014284">
    <property type="entry name" value="RNA_pol_sigma-70_dom"/>
</dbReference>
<keyword evidence="5" id="KW-0238">DNA-binding</keyword>
<proteinExistence type="inferred from homology"/>
<gene>
    <name evidence="10" type="ORF">DFR68_12748</name>
</gene>
<evidence type="ECO:0000256" key="4">
    <source>
        <dbReference type="ARBA" id="ARBA00023082"/>
    </source>
</evidence>
<evidence type="ECO:0000313" key="11">
    <source>
        <dbReference type="Proteomes" id="UP000255355"/>
    </source>
</evidence>
<dbReference type="InterPro" id="IPR036388">
    <property type="entry name" value="WH-like_DNA-bd_sf"/>
</dbReference>
<dbReference type="Pfam" id="PF08281">
    <property type="entry name" value="Sigma70_r4_2"/>
    <property type="match status" value="1"/>
</dbReference>
<dbReference type="Gene3D" id="1.10.10.10">
    <property type="entry name" value="Winged helix-like DNA-binding domain superfamily/Winged helix DNA-binding domain"/>
    <property type="match status" value="1"/>
</dbReference>
<dbReference type="InterPro" id="IPR013325">
    <property type="entry name" value="RNA_pol_sigma_r2"/>
</dbReference>
<evidence type="ECO:0000256" key="2">
    <source>
        <dbReference type="ARBA" id="ARBA00011344"/>
    </source>
</evidence>
<dbReference type="SUPFAM" id="SSF54427">
    <property type="entry name" value="NTF2-like"/>
    <property type="match status" value="1"/>
</dbReference>
<dbReference type="NCBIfam" id="NF007214">
    <property type="entry name" value="PRK09636.1"/>
    <property type="match status" value="1"/>
</dbReference>
<comment type="similarity">
    <text evidence="1">Belongs to the sigma-70 factor family. ECF subfamily.</text>
</comment>
<dbReference type="InterPro" id="IPR014303">
    <property type="entry name" value="RNA_pol_sigma-70_ECF"/>
</dbReference>
<comment type="subunit">
    <text evidence="2">Interacts transiently with the RNA polymerase catalytic core formed by RpoA, RpoB, RpoC and RpoZ (2 alpha, 1 beta, 1 beta' and 1 omega subunit) to form the RNA polymerase holoenzyme that can initiate transcription.</text>
</comment>
<dbReference type="SUPFAM" id="SSF88946">
    <property type="entry name" value="Sigma2 domain of RNA polymerase sigma factors"/>
    <property type="match status" value="1"/>
</dbReference>
<evidence type="ECO:0000256" key="7">
    <source>
        <dbReference type="SAM" id="MobiDB-lite"/>
    </source>
</evidence>
<keyword evidence="4" id="KW-0731">Sigma factor</keyword>
<dbReference type="STRING" id="1210089.GCA_001613165_07104"/>
<dbReference type="Proteomes" id="UP000255355">
    <property type="component" value="Unassembled WGS sequence"/>
</dbReference>
<dbReference type="PANTHER" id="PTHR30173">
    <property type="entry name" value="SIGMA 19 FACTOR"/>
    <property type="match status" value="1"/>
</dbReference>
<evidence type="ECO:0000259" key="8">
    <source>
        <dbReference type="Pfam" id="PF04542"/>
    </source>
</evidence>
<dbReference type="NCBIfam" id="TIGR02937">
    <property type="entry name" value="sigma70-ECF"/>
    <property type="match status" value="1"/>
</dbReference>
<keyword evidence="3" id="KW-0805">Transcription regulation</keyword>
<dbReference type="AlphaFoldDB" id="A0A370GF04"/>
<accession>A0A370GF04</accession>
<dbReference type="GO" id="GO:0006352">
    <property type="term" value="P:DNA-templated transcription initiation"/>
    <property type="evidence" value="ECO:0007669"/>
    <property type="project" value="InterPro"/>
</dbReference>
<sequence length="334" mass="37034">MAPMPGSDTLPHARERLPHRRRHRAARVVAGIVAGRWRTVKAGERVDDAGLVEFERHRVRLFALAYRMLGAAGEAEDAVQEAYLRWEGTDRAEVRSAEAWLTTVVVNLCRTWLDSARSRRETYTGPWLPEPVPTGRGELGPLESAEQRDLVSMAVLTLLERLSPVERAVFVLREAFDYAHREIADMLELTEANSQQLYSRARRRVRSERTRFDAPPEQARELFERFLTAARTGDVAALEQMFTADIVAVADGGGKITAARRPIVGATKVARYLSGLFNREIPGLELTIEEINGTPAAVARVNGAVLVVGIADVTGDRVSAVRLILNPDKLARIA</sequence>
<evidence type="ECO:0000256" key="3">
    <source>
        <dbReference type="ARBA" id="ARBA00023015"/>
    </source>
</evidence>
<reference evidence="10 11" key="1">
    <citation type="submission" date="2018-07" db="EMBL/GenBank/DDBJ databases">
        <title>Genomic Encyclopedia of Type Strains, Phase IV (KMG-IV): sequencing the most valuable type-strain genomes for metagenomic binning, comparative biology and taxonomic classification.</title>
        <authorList>
            <person name="Goeker M."/>
        </authorList>
    </citation>
    <scope>NUCLEOTIDE SEQUENCE [LARGE SCALE GENOMIC DNA]</scope>
    <source>
        <strain evidence="10 11">DSM 44952</strain>
    </source>
</reference>
<feature type="region of interest" description="Disordered" evidence="7">
    <location>
        <begin position="1"/>
        <end position="22"/>
    </location>
</feature>
<evidence type="ECO:0000313" key="10">
    <source>
        <dbReference type="EMBL" id="RDI42392.1"/>
    </source>
</evidence>
<keyword evidence="6" id="KW-0804">Transcription</keyword>
<dbReference type="Gene3D" id="1.10.1740.10">
    <property type="match status" value="1"/>
</dbReference>
<protein>
    <submittedName>
        <fullName evidence="10">RNA polymerase ECF family sigma subunit</fullName>
    </submittedName>
</protein>
<evidence type="ECO:0000256" key="6">
    <source>
        <dbReference type="ARBA" id="ARBA00023163"/>
    </source>
</evidence>
<dbReference type="Pfam" id="PF04542">
    <property type="entry name" value="Sigma70_r2"/>
    <property type="match status" value="1"/>
</dbReference>
<name>A0A370GF04_9NOCA</name>
<dbReference type="InterPro" id="IPR013324">
    <property type="entry name" value="RNA_pol_sigma_r3/r4-like"/>
</dbReference>